<comment type="caution">
    <text evidence="1">The sequence shown here is derived from an EMBL/GenBank/DDBJ whole genome shotgun (WGS) entry which is preliminary data.</text>
</comment>
<gene>
    <name evidence="1" type="ORF">R3P38DRAFT_3222030</name>
</gene>
<evidence type="ECO:0000313" key="1">
    <source>
        <dbReference type="EMBL" id="KAK6996419.1"/>
    </source>
</evidence>
<dbReference type="AlphaFoldDB" id="A0AAV9ZYW4"/>
<dbReference type="EMBL" id="JAWWNJ010000097">
    <property type="protein sequence ID" value="KAK6996419.1"/>
    <property type="molecule type" value="Genomic_DNA"/>
</dbReference>
<dbReference type="Proteomes" id="UP001362999">
    <property type="component" value="Unassembled WGS sequence"/>
</dbReference>
<sequence length="164" mass="18208">MERGVRWSASVTNACPLLRRIVPATKRNFATQLALLPFHEQPEPGATYWERRHLFLCAPYHRQLDVVYHRVQVPLHDSSAWSTWSSYDPLSAVAVPSCLDALSLCTPAVATLPPADSPGCVHQYVGLLLLRSPNLFLADWERERLAGRGGGIPSIVVALEWRGA</sequence>
<accession>A0AAV9ZYW4</accession>
<name>A0AAV9ZYW4_9AGAR</name>
<organism evidence="1 2">
    <name type="scientific">Favolaschia claudopus</name>
    <dbReference type="NCBI Taxonomy" id="2862362"/>
    <lineage>
        <taxon>Eukaryota</taxon>
        <taxon>Fungi</taxon>
        <taxon>Dikarya</taxon>
        <taxon>Basidiomycota</taxon>
        <taxon>Agaricomycotina</taxon>
        <taxon>Agaricomycetes</taxon>
        <taxon>Agaricomycetidae</taxon>
        <taxon>Agaricales</taxon>
        <taxon>Marasmiineae</taxon>
        <taxon>Mycenaceae</taxon>
        <taxon>Favolaschia</taxon>
    </lineage>
</organism>
<keyword evidence="2" id="KW-1185">Reference proteome</keyword>
<proteinExistence type="predicted"/>
<protein>
    <submittedName>
        <fullName evidence="1">Uncharacterized protein</fullName>
    </submittedName>
</protein>
<reference evidence="1 2" key="1">
    <citation type="journal article" date="2024" name="J Genomics">
        <title>Draft genome sequencing and assembly of Favolaschia claudopus CIRM-BRFM 2984 isolated from oak limbs.</title>
        <authorList>
            <person name="Navarro D."/>
            <person name="Drula E."/>
            <person name="Chaduli D."/>
            <person name="Cazenave R."/>
            <person name="Ahrendt S."/>
            <person name="Wang J."/>
            <person name="Lipzen A."/>
            <person name="Daum C."/>
            <person name="Barry K."/>
            <person name="Grigoriev I.V."/>
            <person name="Favel A."/>
            <person name="Rosso M.N."/>
            <person name="Martin F."/>
        </authorList>
    </citation>
    <scope>NUCLEOTIDE SEQUENCE [LARGE SCALE GENOMIC DNA]</scope>
    <source>
        <strain evidence="1 2">CIRM-BRFM 2984</strain>
    </source>
</reference>
<evidence type="ECO:0000313" key="2">
    <source>
        <dbReference type="Proteomes" id="UP001362999"/>
    </source>
</evidence>